<dbReference type="Gene3D" id="1.10.1740.10">
    <property type="match status" value="1"/>
</dbReference>
<dbReference type="SUPFAM" id="SSF88946">
    <property type="entry name" value="Sigma2 domain of RNA polymerase sigma factors"/>
    <property type="match status" value="1"/>
</dbReference>
<feature type="compositionally biased region" description="Basic residues" evidence="1">
    <location>
        <begin position="110"/>
        <end position="120"/>
    </location>
</feature>
<evidence type="ECO:0000259" key="2">
    <source>
        <dbReference type="Pfam" id="PF04542"/>
    </source>
</evidence>
<dbReference type="Pfam" id="PF04542">
    <property type="entry name" value="Sigma70_r2"/>
    <property type="match status" value="1"/>
</dbReference>
<name>A0ABT2JJF2_9PSEU</name>
<organism evidence="3 4">
    <name type="scientific">Actinophytocola gossypii</name>
    <dbReference type="NCBI Taxonomy" id="2812003"/>
    <lineage>
        <taxon>Bacteria</taxon>
        <taxon>Bacillati</taxon>
        <taxon>Actinomycetota</taxon>
        <taxon>Actinomycetes</taxon>
        <taxon>Pseudonocardiales</taxon>
        <taxon>Pseudonocardiaceae</taxon>
    </lineage>
</organism>
<dbReference type="InterPro" id="IPR013325">
    <property type="entry name" value="RNA_pol_sigma_r2"/>
</dbReference>
<evidence type="ECO:0000313" key="3">
    <source>
        <dbReference type="EMBL" id="MCT2588006.1"/>
    </source>
</evidence>
<accession>A0ABT2JJF2</accession>
<dbReference type="InterPro" id="IPR007627">
    <property type="entry name" value="RNA_pol_sigma70_r2"/>
</dbReference>
<evidence type="ECO:0000256" key="1">
    <source>
        <dbReference type="SAM" id="MobiDB-lite"/>
    </source>
</evidence>
<feature type="domain" description="RNA polymerase sigma-70 region 2" evidence="2">
    <location>
        <begin position="21"/>
        <end position="66"/>
    </location>
</feature>
<protein>
    <recommendedName>
        <fullName evidence="2">RNA polymerase sigma-70 region 2 domain-containing protein</fullName>
    </recommendedName>
</protein>
<proteinExistence type="predicted"/>
<reference evidence="3 4" key="1">
    <citation type="submission" date="2021-02" db="EMBL/GenBank/DDBJ databases">
        <title>Actinophytocola xerophila sp. nov., isolated from soil of cotton cropping field.</title>
        <authorList>
            <person name="Huang R."/>
            <person name="Chen X."/>
            <person name="Ge X."/>
            <person name="Liu W."/>
        </authorList>
    </citation>
    <scope>NUCLEOTIDE SEQUENCE [LARGE SCALE GENOMIC DNA]</scope>
    <source>
        <strain evidence="3 4">S1-96</strain>
    </source>
</reference>
<dbReference type="Proteomes" id="UP001156441">
    <property type="component" value="Unassembled WGS sequence"/>
</dbReference>
<feature type="region of interest" description="Disordered" evidence="1">
    <location>
        <begin position="110"/>
        <end position="140"/>
    </location>
</feature>
<comment type="caution">
    <text evidence="3">The sequence shown here is derived from an EMBL/GenBank/DDBJ whole genome shotgun (WGS) entry which is preliminary data.</text>
</comment>
<sequence length="177" mass="19624">MDEDETAWRTSGRDPDAFEDFYRAHLDTVQRFVARRVADPHLVADLTAEVFLAVVRSAHGYRADRAASRAGCTGSRTTWCPPSGARRAREHRAHERIAGRRELTGLSPHRRTLRGRRRAGARAGGPRRGGRGRLRPTGTVVPGHATALRVRAERAPDELGARPRWRLFVDRAAGGPP</sequence>
<gene>
    <name evidence="3" type="ORF">JT362_33345</name>
</gene>
<keyword evidence="4" id="KW-1185">Reference proteome</keyword>
<evidence type="ECO:0000313" key="4">
    <source>
        <dbReference type="Proteomes" id="UP001156441"/>
    </source>
</evidence>
<dbReference type="EMBL" id="JAFFZE010000031">
    <property type="protein sequence ID" value="MCT2588006.1"/>
    <property type="molecule type" value="Genomic_DNA"/>
</dbReference>